<evidence type="ECO:0000313" key="3">
    <source>
        <dbReference type="Proteomes" id="UP000029981"/>
    </source>
</evidence>
<reference evidence="2 3" key="3">
    <citation type="journal article" date="2010" name="BMC Genomics">
        <title>Transcriptome sequencing and comparative analysis of cucumber flowers with different sex types.</title>
        <authorList>
            <person name="Guo S."/>
            <person name="Zheng Y."/>
            <person name="Joung J.G."/>
            <person name="Liu S."/>
            <person name="Zhang Z."/>
            <person name="Crasta O.R."/>
            <person name="Sobral B.W."/>
            <person name="Xu Y."/>
            <person name="Huang S."/>
            <person name="Fei Z."/>
        </authorList>
    </citation>
    <scope>NUCLEOTIDE SEQUENCE [LARGE SCALE GENOMIC DNA]</scope>
    <source>
        <strain evidence="3">cv. 9930</strain>
    </source>
</reference>
<accession>A0A0A0KUU0</accession>
<sequence length="240" mass="27445">MFQNVVGLRNELHITIFNTIMHHLNEISGTPFTYVSNTRTIINLSSYLLENILNIRISLKRSSRHQRGTMTSTIFTTRNPHPKIKNPSFRSLRNSTLSILIPLITTINDCITRLQVVRQGSNGLIDGQTSLNEDDNRSRTLNRENKITRIVLTKKREITFVMGAIYSLINLGSGAIVNGNGEAFLSDVEGEVLAHDGQAGKAYARKSCRSFHGRLEEKEKQRGRKRRRSRGQKWRLLFRR</sequence>
<organism evidence="2 3">
    <name type="scientific">Cucumis sativus</name>
    <name type="common">Cucumber</name>
    <dbReference type="NCBI Taxonomy" id="3659"/>
    <lineage>
        <taxon>Eukaryota</taxon>
        <taxon>Viridiplantae</taxon>
        <taxon>Streptophyta</taxon>
        <taxon>Embryophyta</taxon>
        <taxon>Tracheophyta</taxon>
        <taxon>Spermatophyta</taxon>
        <taxon>Magnoliopsida</taxon>
        <taxon>eudicotyledons</taxon>
        <taxon>Gunneridae</taxon>
        <taxon>Pentapetalae</taxon>
        <taxon>rosids</taxon>
        <taxon>fabids</taxon>
        <taxon>Cucurbitales</taxon>
        <taxon>Cucurbitaceae</taxon>
        <taxon>Benincaseae</taxon>
        <taxon>Cucumis</taxon>
    </lineage>
</organism>
<keyword evidence="3" id="KW-1185">Reference proteome</keyword>
<proteinExistence type="predicted"/>
<reference evidence="2 3" key="1">
    <citation type="journal article" date="2009" name="Nat. Genet.">
        <title>The genome of the cucumber, Cucumis sativus L.</title>
        <authorList>
            <person name="Huang S."/>
            <person name="Li R."/>
            <person name="Zhang Z."/>
            <person name="Li L."/>
            <person name="Gu X."/>
            <person name="Fan W."/>
            <person name="Lucas W.J."/>
            <person name="Wang X."/>
            <person name="Xie B."/>
            <person name="Ni P."/>
            <person name="Ren Y."/>
            <person name="Zhu H."/>
            <person name="Li J."/>
            <person name="Lin K."/>
            <person name="Jin W."/>
            <person name="Fei Z."/>
            <person name="Li G."/>
            <person name="Staub J."/>
            <person name="Kilian A."/>
            <person name="van der Vossen E.A."/>
            <person name="Wu Y."/>
            <person name="Guo J."/>
            <person name="He J."/>
            <person name="Jia Z."/>
            <person name="Ren Y."/>
            <person name="Tian G."/>
            <person name="Lu Y."/>
            <person name="Ruan J."/>
            <person name="Qian W."/>
            <person name="Wang M."/>
            <person name="Huang Q."/>
            <person name="Li B."/>
            <person name="Xuan Z."/>
            <person name="Cao J."/>
            <person name="Asan"/>
            <person name="Wu Z."/>
            <person name="Zhang J."/>
            <person name="Cai Q."/>
            <person name="Bai Y."/>
            <person name="Zhao B."/>
            <person name="Han Y."/>
            <person name="Li Y."/>
            <person name="Li X."/>
            <person name="Wang S."/>
            <person name="Shi Q."/>
            <person name="Liu S."/>
            <person name="Cho W.K."/>
            <person name="Kim J.Y."/>
            <person name="Xu Y."/>
            <person name="Heller-Uszynska K."/>
            <person name="Miao H."/>
            <person name="Cheng Z."/>
            <person name="Zhang S."/>
            <person name="Wu J."/>
            <person name="Yang Y."/>
            <person name="Kang H."/>
            <person name="Li M."/>
            <person name="Liang H."/>
            <person name="Ren X."/>
            <person name="Shi Z."/>
            <person name="Wen M."/>
            <person name="Jian M."/>
            <person name="Yang H."/>
            <person name="Zhang G."/>
            <person name="Yang Z."/>
            <person name="Chen R."/>
            <person name="Liu S."/>
            <person name="Li J."/>
            <person name="Ma L."/>
            <person name="Liu H."/>
            <person name="Zhou Y."/>
            <person name="Zhao J."/>
            <person name="Fang X."/>
            <person name="Li G."/>
            <person name="Fang L."/>
            <person name="Li Y."/>
            <person name="Liu D."/>
            <person name="Zheng H."/>
            <person name="Zhang Y."/>
            <person name="Qin N."/>
            <person name="Li Z."/>
            <person name="Yang G."/>
            <person name="Yang S."/>
            <person name="Bolund L."/>
            <person name="Kristiansen K."/>
            <person name="Zheng H."/>
            <person name="Li S."/>
            <person name="Zhang X."/>
            <person name="Yang H."/>
            <person name="Wang J."/>
            <person name="Sun R."/>
            <person name="Zhang B."/>
            <person name="Jiang S."/>
            <person name="Wang J."/>
            <person name="Du Y."/>
            <person name="Li S."/>
        </authorList>
    </citation>
    <scope>NUCLEOTIDE SEQUENCE [LARGE SCALE GENOMIC DNA]</scope>
    <source>
        <strain evidence="3">cv. 9930</strain>
    </source>
</reference>
<feature type="region of interest" description="Disordered" evidence="1">
    <location>
        <begin position="214"/>
        <end position="240"/>
    </location>
</feature>
<dbReference type="EMBL" id="CM002925">
    <property type="protein sequence ID" value="KGN53380.1"/>
    <property type="molecule type" value="Genomic_DNA"/>
</dbReference>
<evidence type="ECO:0000256" key="1">
    <source>
        <dbReference type="SAM" id="MobiDB-lite"/>
    </source>
</evidence>
<evidence type="ECO:0000313" key="2">
    <source>
        <dbReference type="EMBL" id="KGN53380.1"/>
    </source>
</evidence>
<protein>
    <submittedName>
        <fullName evidence="2">Uncharacterized protein</fullName>
    </submittedName>
</protein>
<reference evidence="2 3" key="4">
    <citation type="journal article" date="2011" name="BMC Genomics">
        <title>RNA-Seq improves annotation of protein-coding genes in the cucumber genome.</title>
        <authorList>
            <person name="Li Z."/>
            <person name="Zhang Z."/>
            <person name="Yan P."/>
            <person name="Huang S."/>
            <person name="Fei Z."/>
            <person name="Lin K."/>
        </authorList>
    </citation>
    <scope>NUCLEOTIDE SEQUENCE [LARGE SCALE GENOMIC DNA]</scope>
    <source>
        <strain evidence="3">cv. 9930</strain>
    </source>
</reference>
<gene>
    <name evidence="2" type="ORF">Csa_4G050835</name>
</gene>
<name>A0A0A0KUU0_CUCSA</name>
<dbReference type="Gramene" id="KGN53380">
    <property type="protein sequence ID" value="KGN53380"/>
    <property type="gene ID" value="Csa_4G050835"/>
</dbReference>
<dbReference type="Proteomes" id="UP000029981">
    <property type="component" value="Chromosome 4"/>
</dbReference>
<reference evidence="2 3" key="2">
    <citation type="journal article" date="2009" name="PLoS ONE">
        <title>An integrated genetic and cytogenetic map of the cucumber genome.</title>
        <authorList>
            <person name="Ren Y."/>
            <person name="Zhang Z."/>
            <person name="Liu J."/>
            <person name="Staub J.E."/>
            <person name="Han Y."/>
            <person name="Cheng Z."/>
            <person name="Li X."/>
            <person name="Lu J."/>
            <person name="Miao H."/>
            <person name="Kang H."/>
            <person name="Xie B."/>
            <person name="Gu X."/>
            <person name="Wang X."/>
            <person name="Du Y."/>
            <person name="Jin W."/>
            <person name="Huang S."/>
        </authorList>
    </citation>
    <scope>NUCLEOTIDE SEQUENCE [LARGE SCALE GENOMIC DNA]</scope>
    <source>
        <strain evidence="3">cv. 9930</strain>
    </source>
</reference>
<feature type="compositionally biased region" description="Basic residues" evidence="1">
    <location>
        <begin position="221"/>
        <end position="240"/>
    </location>
</feature>
<dbReference type="AlphaFoldDB" id="A0A0A0KUU0"/>